<accession>A0ABU6QB76</accession>
<sequence>MLKWWFLVIPTSRSCRSLNHLVERETTFRQSLALNLTAFAALSIKRSFALALVGSRRWRI</sequence>
<gene>
    <name evidence="1" type="ORF">PIB30_028784</name>
</gene>
<evidence type="ECO:0000313" key="2">
    <source>
        <dbReference type="Proteomes" id="UP001341840"/>
    </source>
</evidence>
<reference evidence="1 2" key="1">
    <citation type="journal article" date="2023" name="Plants (Basel)">
        <title>Bridging the Gap: Combining Genomics and Transcriptomics Approaches to Understand Stylosanthes scabra, an Orphan Legume from the Brazilian Caatinga.</title>
        <authorList>
            <person name="Ferreira-Neto J.R.C."/>
            <person name="da Silva M.D."/>
            <person name="Binneck E."/>
            <person name="de Melo N.F."/>
            <person name="da Silva R.H."/>
            <person name="de Melo A.L.T.M."/>
            <person name="Pandolfi V."/>
            <person name="Bustamante F.O."/>
            <person name="Brasileiro-Vidal A.C."/>
            <person name="Benko-Iseppon A.M."/>
        </authorList>
    </citation>
    <scope>NUCLEOTIDE SEQUENCE [LARGE SCALE GENOMIC DNA]</scope>
    <source>
        <tissue evidence="1">Leaves</tissue>
    </source>
</reference>
<protein>
    <submittedName>
        <fullName evidence="1">Uncharacterized protein</fullName>
    </submittedName>
</protein>
<name>A0ABU6QB76_9FABA</name>
<keyword evidence="2" id="KW-1185">Reference proteome</keyword>
<proteinExistence type="predicted"/>
<dbReference type="Proteomes" id="UP001341840">
    <property type="component" value="Unassembled WGS sequence"/>
</dbReference>
<organism evidence="1 2">
    <name type="scientific">Stylosanthes scabra</name>
    <dbReference type="NCBI Taxonomy" id="79078"/>
    <lineage>
        <taxon>Eukaryota</taxon>
        <taxon>Viridiplantae</taxon>
        <taxon>Streptophyta</taxon>
        <taxon>Embryophyta</taxon>
        <taxon>Tracheophyta</taxon>
        <taxon>Spermatophyta</taxon>
        <taxon>Magnoliopsida</taxon>
        <taxon>eudicotyledons</taxon>
        <taxon>Gunneridae</taxon>
        <taxon>Pentapetalae</taxon>
        <taxon>rosids</taxon>
        <taxon>fabids</taxon>
        <taxon>Fabales</taxon>
        <taxon>Fabaceae</taxon>
        <taxon>Papilionoideae</taxon>
        <taxon>50 kb inversion clade</taxon>
        <taxon>dalbergioids sensu lato</taxon>
        <taxon>Dalbergieae</taxon>
        <taxon>Pterocarpus clade</taxon>
        <taxon>Stylosanthes</taxon>
    </lineage>
</organism>
<comment type="caution">
    <text evidence="1">The sequence shown here is derived from an EMBL/GenBank/DDBJ whole genome shotgun (WGS) entry which is preliminary data.</text>
</comment>
<evidence type="ECO:0000313" key="1">
    <source>
        <dbReference type="EMBL" id="MED6108922.1"/>
    </source>
</evidence>
<dbReference type="EMBL" id="JASCZI010000115">
    <property type="protein sequence ID" value="MED6108922.1"/>
    <property type="molecule type" value="Genomic_DNA"/>
</dbReference>